<dbReference type="AlphaFoldDB" id="A5B0H5"/>
<comment type="subcellular location">
    <subcellularLocation>
        <location evidence="1">Nucleus</location>
    </subcellularLocation>
</comment>
<dbReference type="Pfam" id="PF25785">
    <property type="entry name" value="TPR"/>
    <property type="match status" value="1"/>
</dbReference>
<sequence length="558" mass="63159">MEVNKLVELYKESSEEWSRKAGELEGVIKALETHLIQVENDYKERLEKEVFARKELEKEAADLKGKLEKCEAEMETSRRANELNLLPLSSLITGTTWLDSFQTNDMVEDNCMLVPKIPAGVSGTALAASLLRDGWSLAKMYSKYQEAVDALRHEQLGRKHSEAMLEQVLHEIEEKAVVILDERAEHERMVEGYSAINQKLQQSLSEQSNLDKTIQELKADLRQQGRDYAVAQKEIVDLEKQWWAMGREFGFGKIFGGETKLCVLNLLISYRVIYVKNLTVSNVLGNSLPLSWNFNFRRNLTDSEIDLLQRLMSSLNSVLLSPSSSDSRAWSLSSSGSFSVKSFFNALSKVSNPLMFLPTKFVWSSKVPSKVKALAWLVAHGKVTVLLKECRDIQLRCGLVGHDFADNGTITAADEMNAESNSDEVISERLLTFRDINGLVEQNVQLRSLVRSLSDQLEDKDMELKEKFELELKKHTDQAASKVAAVLERAEEQGRMIESLHTSVAMYKRLYEEEHKLHSSFPHSAEAAPGSPFPLPIWILSIDEMNRTVYIVVKQLVG</sequence>
<keyword evidence="2 4" id="KW-0175">Coiled coil</keyword>
<evidence type="ECO:0000256" key="3">
    <source>
        <dbReference type="ARBA" id="ARBA00023242"/>
    </source>
</evidence>
<evidence type="ECO:0000259" key="5">
    <source>
        <dbReference type="Pfam" id="PF25785"/>
    </source>
</evidence>
<organism evidence="6">
    <name type="scientific">Vitis vinifera</name>
    <name type="common">Grape</name>
    <dbReference type="NCBI Taxonomy" id="29760"/>
    <lineage>
        <taxon>Eukaryota</taxon>
        <taxon>Viridiplantae</taxon>
        <taxon>Streptophyta</taxon>
        <taxon>Embryophyta</taxon>
        <taxon>Tracheophyta</taxon>
        <taxon>Spermatophyta</taxon>
        <taxon>Magnoliopsida</taxon>
        <taxon>eudicotyledons</taxon>
        <taxon>Gunneridae</taxon>
        <taxon>Pentapetalae</taxon>
        <taxon>rosids</taxon>
        <taxon>Vitales</taxon>
        <taxon>Vitaceae</taxon>
        <taxon>Viteae</taxon>
        <taxon>Vitis</taxon>
    </lineage>
</organism>
<feature type="domain" description="NUA/TPR/MLP1-2-like" evidence="5">
    <location>
        <begin position="382"/>
        <end position="461"/>
    </location>
</feature>
<dbReference type="EMBL" id="AM442410">
    <property type="protein sequence ID" value="CAN74003.1"/>
    <property type="molecule type" value="Genomic_DNA"/>
</dbReference>
<dbReference type="ExpressionAtlas" id="A5B0H5">
    <property type="expression patterns" value="baseline and differential"/>
</dbReference>
<keyword evidence="3" id="KW-0539">Nucleus</keyword>
<dbReference type="InterPro" id="IPR057974">
    <property type="entry name" value="NUA/TPR/MLP1-2-like_dom"/>
</dbReference>
<reference evidence="6" key="1">
    <citation type="journal article" date="2007" name="PLoS ONE">
        <title>The first genome sequence of an elite grapevine cultivar (Pinot noir Vitis vinifera L.): coping with a highly heterozygous genome.</title>
        <authorList>
            <person name="Velasco R."/>
            <person name="Zharkikh A."/>
            <person name="Troggio M."/>
            <person name="Cartwright D.A."/>
            <person name="Cestaro A."/>
            <person name="Pruss D."/>
            <person name="Pindo M."/>
            <person name="FitzGerald L.M."/>
            <person name="Vezzulli S."/>
            <person name="Reid J."/>
            <person name="Malacarne G."/>
            <person name="Iliev D."/>
            <person name="Coppola G."/>
            <person name="Wardell B."/>
            <person name="Micheletti D."/>
            <person name="Macalma T."/>
            <person name="Facci M."/>
            <person name="Mitchell J.T."/>
            <person name="Perazzolli M."/>
            <person name="Eldredge G."/>
            <person name="Gatto P."/>
            <person name="Oyzerski R."/>
            <person name="Moretto M."/>
            <person name="Gutin N."/>
            <person name="Stefanini M."/>
            <person name="Chen Y."/>
            <person name="Segala C."/>
            <person name="Davenport C."/>
            <person name="Dematte L."/>
            <person name="Mraz A."/>
            <person name="Battilana J."/>
            <person name="Stormo K."/>
            <person name="Costa F."/>
            <person name="Tao Q."/>
            <person name="Si-Ammour A."/>
            <person name="Harkins T."/>
            <person name="Lackey A."/>
            <person name="Perbost C."/>
            <person name="Taillon B."/>
            <person name="Stella A."/>
            <person name="Solovyev V."/>
            <person name="Fawcett J.A."/>
            <person name="Sterck L."/>
            <person name="Vandepoele K."/>
            <person name="Grando S.M."/>
            <person name="Toppo S."/>
            <person name="Moser C."/>
            <person name="Lanchbury J."/>
            <person name="Bogden R."/>
            <person name="Skolnick M."/>
            <person name="Sgaramella V."/>
            <person name="Bhatnagar S.K."/>
            <person name="Fontana P."/>
            <person name="Gutin A."/>
            <person name="Van de Peer Y."/>
            <person name="Salamini F."/>
            <person name="Viola R."/>
        </authorList>
    </citation>
    <scope>NUCLEOTIDE SEQUENCE</scope>
</reference>
<evidence type="ECO:0000256" key="1">
    <source>
        <dbReference type="ARBA" id="ARBA00004123"/>
    </source>
</evidence>
<proteinExistence type="predicted"/>
<protein>
    <recommendedName>
        <fullName evidence="5">NUA/TPR/MLP1-2-like domain-containing protein</fullName>
    </recommendedName>
</protein>
<gene>
    <name evidence="6" type="ORF">VITISV_006234</name>
</gene>
<evidence type="ECO:0000256" key="2">
    <source>
        <dbReference type="ARBA" id="ARBA00023054"/>
    </source>
</evidence>
<name>A5B0H5_VITVI</name>
<feature type="coiled-coil region" evidence="4">
    <location>
        <begin position="39"/>
        <end position="80"/>
    </location>
</feature>
<evidence type="ECO:0000256" key="4">
    <source>
        <dbReference type="SAM" id="Coils"/>
    </source>
</evidence>
<evidence type="ECO:0000313" key="6">
    <source>
        <dbReference type="EMBL" id="CAN74003.1"/>
    </source>
</evidence>
<dbReference type="PANTHER" id="PTHR18898">
    <property type="entry name" value="NUCLEOPROTEIN TPR-RELATED"/>
    <property type="match status" value="1"/>
</dbReference>
<dbReference type="PANTHER" id="PTHR18898:SF2">
    <property type="entry name" value="NUCLEOPROTEIN TPR"/>
    <property type="match status" value="1"/>
</dbReference>
<feature type="coiled-coil region" evidence="4">
    <location>
        <begin position="200"/>
        <end position="241"/>
    </location>
</feature>
<accession>A5B0H5</accession>